<feature type="domain" description="ABC transporter" evidence="5">
    <location>
        <begin position="276"/>
        <end position="520"/>
    </location>
</feature>
<reference evidence="7" key="1">
    <citation type="journal article" date="2019" name="Int. J. Syst. Evol. Microbiol.">
        <title>The Global Catalogue of Microorganisms (GCM) 10K type strain sequencing project: providing services to taxonomists for standard genome sequencing and annotation.</title>
        <authorList>
            <consortium name="The Broad Institute Genomics Platform"/>
            <consortium name="The Broad Institute Genome Sequencing Center for Infectious Disease"/>
            <person name="Wu L."/>
            <person name="Ma J."/>
        </authorList>
    </citation>
    <scope>NUCLEOTIDE SEQUENCE [LARGE SCALE GENOMIC DNA]</scope>
    <source>
        <strain evidence="7">JCM 14900</strain>
    </source>
</reference>
<comment type="caution">
    <text evidence="6">The sequence shown here is derived from an EMBL/GenBank/DDBJ whole genome shotgun (WGS) entry which is preliminary data.</text>
</comment>
<dbReference type="PANTHER" id="PTHR43790:SF9">
    <property type="entry name" value="GALACTOFURANOSE TRANSPORTER ATP-BINDING PROTEIN YTFR"/>
    <property type="match status" value="1"/>
</dbReference>
<evidence type="ECO:0000313" key="6">
    <source>
        <dbReference type="EMBL" id="GAA1930966.1"/>
    </source>
</evidence>
<sequence>MTPRGQATWADGGEHALVLDGINKWFGSNHVLTDVSFELGRGKVVALLGENGSGKSTIIKILSGFYDPAPGGRIEVGGNELTTPVSPARAHDAGLRFVHQDLGLVQSMSISDNVGFSTGFRTPLVGAIRRRRIRSLVRKRLERLGLRWDPDALVSSLSPAQRTMLAIARVLGDPDDRSPRMLVLDEPTATLPATEVGQVFDIVQRVTQDGGTVLYVSHRIDEVLEIADEVIVLRDGKIIAQRSTEGLTHEQIVALLLGRELARTAPRRADEETDRVEGEDDWILRLRGVSGRIVSGIDLDVRRGEILGIGGLAGCGRSELARLIAGAQKTTAGTMMLDGELYDPTGPGEAIRSGITYVPEDRRNLGCIGPFSVQQNLTLLDLRPFGSAFWLDKRKERREALALIEHYDIRPADPTRPIAKLSGGNQQKAVLAKSLRVQPRVIVLDEPTQGIDIGAKADIGRRVLELARAGTTVILASSDAPELVALCDRMIVLDRGRIRAEMDRSEISEDEIALTTTGAVTVVTTRTPHSGRKAEKP</sequence>
<evidence type="ECO:0000259" key="5">
    <source>
        <dbReference type="PROSITE" id="PS50893"/>
    </source>
</evidence>
<dbReference type="InterPro" id="IPR027417">
    <property type="entry name" value="P-loop_NTPase"/>
</dbReference>
<proteinExistence type="predicted"/>
<dbReference type="PANTHER" id="PTHR43790">
    <property type="entry name" value="CARBOHYDRATE TRANSPORT ATP-BINDING PROTEIN MG119-RELATED"/>
    <property type="match status" value="1"/>
</dbReference>
<keyword evidence="7" id="KW-1185">Reference proteome</keyword>
<evidence type="ECO:0000313" key="7">
    <source>
        <dbReference type="Proteomes" id="UP001501343"/>
    </source>
</evidence>
<keyword evidence="3" id="KW-0547">Nucleotide-binding</keyword>
<name>A0ABP5B4U3_9MICO</name>
<gene>
    <name evidence="6" type="ORF">GCM10009775_23890</name>
</gene>
<keyword evidence="1" id="KW-0813">Transport</keyword>
<evidence type="ECO:0000256" key="1">
    <source>
        <dbReference type="ARBA" id="ARBA00022448"/>
    </source>
</evidence>
<protein>
    <submittedName>
        <fullName evidence="6">Sugar ABC transporter ATP-binding protein</fullName>
    </submittedName>
</protein>
<dbReference type="PROSITE" id="PS00211">
    <property type="entry name" value="ABC_TRANSPORTER_1"/>
    <property type="match status" value="1"/>
</dbReference>
<keyword evidence="4 6" id="KW-0067">ATP-binding</keyword>
<dbReference type="SUPFAM" id="SSF52540">
    <property type="entry name" value="P-loop containing nucleoside triphosphate hydrolases"/>
    <property type="match status" value="2"/>
</dbReference>
<dbReference type="PROSITE" id="PS50893">
    <property type="entry name" value="ABC_TRANSPORTER_2"/>
    <property type="match status" value="2"/>
</dbReference>
<dbReference type="Gene3D" id="3.40.50.300">
    <property type="entry name" value="P-loop containing nucleotide triphosphate hydrolases"/>
    <property type="match status" value="2"/>
</dbReference>
<evidence type="ECO:0000256" key="2">
    <source>
        <dbReference type="ARBA" id="ARBA00022737"/>
    </source>
</evidence>
<evidence type="ECO:0000256" key="4">
    <source>
        <dbReference type="ARBA" id="ARBA00022840"/>
    </source>
</evidence>
<dbReference type="SMART" id="SM00382">
    <property type="entry name" value="AAA"/>
    <property type="match status" value="2"/>
</dbReference>
<dbReference type="GO" id="GO:0005524">
    <property type="term" value="F:ATP binding"/>
    <property type="evidence" value="ECO:0007669"/>
    <property type="project" value="UniProtKB-KW"/>
</dbReference>
<feature type="domain" description="ABC transporter" evidence="5">
    <location>
        <begin position="17"/>
        <end position="260"/>
    </location>
</feature>
<accession>A0ABP5B4U3</accession>
<dbReference type="InterPro" id="IPR003593">
    <property type="entry name" value="AAA+_ATPase"/>
</dbReference>
<dbReference type="InterPro" id="IPR050107">
    <property type="entry name" value="ABC_carbohydrate_import_ATPase"/>
</dbReference>
<keyword evidence="2" id="KW-0677">Repeat</keyword>
<dbReference type="Proteomes" id="UP001501343">
    <property type="component" value="Unassembled WGS sequence"/>
</dbReference>
<dbReference type="CDD" id="cd03215">
    <property type="entry name" value="ABC_Carb_Monos_II"/>
    <property type="match status" value="1"/>
</dbReference>
<dbReference type="InterPro" id="IPR003439">
    <property type="entry name" value="ABC_transporter-like_ATP-bd"/>
</dbReference>
<dbReference type="EMBL" id="BAAAOF010000004">
    <property type="protein sequence ID" value="GAA1930966.1"/>
    <property type="molecule type" value="Genomic_DNA"/>
</dbReference>
<dbReference type="InterPro" id="IPR017871">
    <property type="entry name" value="ABC_transporter-like_CS"/>
</dbReference>
<dbReference type="Pfam" id="PF00005">
    <property type="entry name" value="ABC_tran"/>
    <property type="match status" value="2"/>
</dbReference>
<organism evidence="6 7">
    <name type="scientific">Microbacterium aoyamense</name>
    <dbReference type="NCBI Taxonomy" id="344166"/>
    <lineage>
        <taxon>Bacteria</taxon>
        <taxon>Bacillati</taxon>
        <taxon>Actinomycetota</taxon>
        <taxon>Actinomycetes</taxon>
        <taxon>Micrococcales</taxon>
        <taxon>Microbacteriaceae</taxon>
        <taxon>Microbacterium</taxon>
    </lineage>
</organism>
<dbReference type="RefSeq" id="WP_248148072.1">
    <property type="nucleotide sequence ID" value="NZ_BAAAOF010000004.1"/>
</dbReference>
<evidence type="ECO:0000256" key="3">
    <source>
        <dbReference type="ARBA" id="ARBA00022741"/>
    </source>
</evidence>
<dbReference type="CDD" id="cd03216">
    <property type="entry name" value="ABC_Carb_Monos_I"/>
    <property type="match status" value="1"/>
</dbReference>